<dbReference type="AlphaFoldDB" id="A0A401G120"/>
<keyword evidence="2" id="KW-1185">Reference proteome</keyword>
<protein>
    <recommendedName>
        <fullName evidence="3">Transposase</fullName>
    </recommendedName>
</protein>
<evidence type="ECO:0008006" key="3">
    <source>
        <dbReference type="Google" id="ProtNLM"/>
    </source>
</evidence>
<dbReference type="Proteomes" id="UP000288096">
    <property type="component" value="Unassembled WGS sequence"/>
</dbReference>
<reference evidence="2" key="2">
    <citation type="submission" date="2019-01" db="EMBL/GenBank/DDBJ databases">
        <title>Genome sequence of Desulfonema ishimotonii strain Tokyo 01.</title>
        <authorList>
            <person name="Fukui M."/>
        </authorList>
    </citation>
    <scope>NUCLEOTIDE SEQUENCE [LARGE SCALE GENOMIC DNA]</scope>
    <source>
        <strain evidence="2">Tokyo 01</strain>
    </source>
</reference>
<name>A0A401G120_9BACT</name>
<organism evidence="1 2">
    <name type="scientific">Desulfonema ishimotonii</name>
    <dbReference type="NCBI Taxonomy" id="45657"/>
    <lineage>
        <taxon>Bacteria</taxon>
        <taxon>Pseudomonadati</taxon>
        <taxon>Thermodesulfobacteriota</taxon>
        <taxon>Desulfobacteria</taxon>
        <taxon>Desulfobacterales</taxon>
        <taxon>Desulfococcaceae</taxon>
        <taxon>Desulfonema</taxon>
    </lineage>
</organism>
<comment type="caution">
    <text evidence="1">The sequence shown here is derived from an EMBL/GenBank/DDBJ whole genome shotgun (WGS) entry which is preliminary data.</text>
</comment>
<evidence type="ECO:0000313" key="2">
    <source>
        <dbReference type="Proteomes" id="UP000288096"/>
    </source>
</evidence>
<dbReference type="EMBL" id="BEXT01000001">
    <property type="protein sequence ID" value="GBC62922.1"/>
    <property type="molecule type" value="Genomic_DNA"/>
</dbReference>
<reference evidence="2" key="1">
    <citation type="submission" date="2017-11" db="EMBL/GenBank/DDBJ databases">
        <authorList>
            <person name="Watanabe M."/>
            <person name="Kojima H."/>
        </authorList>
    </citation>
    <scope>NUCLEOTIDE SEQUENCE [LARGE SCALE GENOMIC DNA]</scope>
    <source>
        <strain evidence="2">Tokyo 01</strain>
    </source>
</reference>
<proteinExistence type="predicted"/>
<gene>
    <name evidence="1" type="ORF">DENIS_3906</name>
</gene>
<sequence>MTIECDELWSFVGKKQNKQWVWLATDSVSGEIVIKMALRDYGIHSRLFIVSVRWHTPISGSHMHRFSLRSVIRLSEKAAVRQIISNG</sequence>
<evidence type="ECO:0000313" key="1">
    <source>
        <dbReference type="EMBL" id="GBC62922.1"/>
    </source>
</evidence>
<accession>A0A401G120</accession>